<dbReference type="GO" id="GO:0005886">
    <property type="term" value="C:plasma membrane"/>
    <property type="evidence" value="ECO:0007669"/>
    <property type="project" value="TreeGrafter"/>
</dbReference>
<feature type="domain" description="CWH43-like N-terminal" evidence="6">
    <location>
        <begin position="9"/>
        <end position="220"/>
    </location>
</feature>
<keyword evidence="8" id="KW-1185">Reference proteome</keyword>
<dbReference type="PANTHER" id="PTHR21324:SF2">
    <property type="entry name" value="EG:22E5.9 PROTEIN"/>
    <property type="match status" value="1"/>
</dbReference>
<gene>
    <name evidence="7" type="ORF">PENARI_c012G09542</name>
</gene>
<feature type="transmembrane region" description="Helical" evidence="5">
    <location>
        <begin position="98"/>
        <end position="117"/>
    </location>
</feature>
<dbReference type="STRING" id="1835702.A0A1F5LFJ3"/>
<evidence type="ECO:0000313" key="7">
    <source>
        <dbReference type="EMBL" id="OGE51915.1"/>
    </source>
</evidence>
<feature type="transmembrane region" description="Helical" evidence="5">
    <location>
        <begin position="202"/>
        <end position="221"/>
    </location>
</feature>
<proteinExistence type="predicted"/>
<organism evidence="7 8">
    <name type="scientific">Penicillium arizonense</name>
    <dbReference type="NCBI Taxonomy" id="1835702"/>
    <lineage>
        <taxon>Eukaryota</taxon>
        <taxon>Fungi</taxon>
        <taxon>Dikarya</taxon>
        <taxon>Ascomycota</taxon>
        <taxon>Pezizomycotina</taxon>
        <taxon>Eurotiomycetes</taxon>
        <taxon>Eurotiomycetidae</taxon>
        <taxon>Eurotiales</taxon>
        <taxon>Aspergillaceae</taxon>
        <taxon>Penicillium</taxon>
    </lineage>
</organism>
<comment type="caution">
    <text evidence="7">The sequence shown here is derived from an EMBL/GenBank/DDBJ whole genome shotgun (WGS) entry which is preliminary data.</text>
</comment>
<accession>A0A1F5LFJ3</accession>
<feature type="transmembrane region" description="Helical" evidence="5">
    <location>
        <begin position="66"/>
        <end position="86"/>
    </location>
</feature>
<dbReference type="InterPro" id="IPR050911">
    <property type="entry name" value="DRAM/TMEM150_Autophagy_Mod"/>
</dbReference>
<comment type="subcellular location">
    <subcellularLocation>
        <location evidence="1">Endomembrane system</location>
        <topology evidence="1">Multi-pass membrane protein</topology>
    </subcellularLocation>
</comment>
<sequence length="243" mass="27184">MSLFSPPPWVFPTISASTWLGELFQLSTVAVGIDLTAGFSNAAGYAWALDHDRFISDIGAQELKPLFMIGCITTVLLLNLSFYQFIQNKGYVNKLCTHASFFFTVLGSTGLILLSVFDNIDHHMTHDVFVTIFIVGYLISAALMCLDYVHLGISHALREPMIFTSFVIKLSFIIVELSLVIVFRVTEAIHYNQNNMAATLEWVIAFVFTGYILSFIVDLLPSTQKQLHAEKGYEQLEMGMAHP</sequence>
<keyword evidence="3 5" id="KW-1133">Transmembrane helix</keyword>
<dbReference type="OrthoDB" id="10032492at2759"/>
<keyword evidence="2 5" id="KW-0812">Transmembrane</keyword>
<protein>
    <recommendedName>
        <fullName evidence="6">CWH43-like N-terminal domain-containing protein</fullName>
    </recommendedName>
</protein>
<evidence type="ECO:0000256" key="3">
    <source>
        <dbReference type="ARBA" id="ARBA00022989"/>
    </source>
</evidence>
<dbReference type="Proteomes" id="UP000177622">
    <property type="component" value="Unassembled WGS sequence"/>
</dbReference>
<evidence type="ECO:0000259" key="6">
    <source>
        <dbReference type="Pfam" id="PF10277"/>
    </source>
</evidence>
<evidence type="ECO:0000256" key="5">
    <source>
        <dbReference type="SAM" id="Phobius"/>
    </source>
</evidence>
<reference evidence="7 8" key="1">
    <citation type="journal article" date="2016" name="Sci. Rep.">
        <title>Penicillium arizonense, a new, genome sequenced fungal species, reveals a high chemical diversity in secreted metabolites.</title>
        <authorList>
            <person name="Grijseels S."/>
            <person name="Nielsen J.C."/>
            <person name="Randelovic M."/>
            <person name="Nielsen J."/>
            <person name="Nielsen K.F."/>
            <person name="Workman M."/>
            <person name="Frisvad J.C."/>
        </authorList>
    </citation>
    <scope>NUCLEOTIDE SEQUENCE [LARGE SCALE GENOMIC DNA]</scope>
    <source>
        <strain evidence="7 8">CBS 141311</strain>
    </source>
</reference>
<dbReference type="InterPro" id="IPR019402">
    <property type="entry name" value="CWH43_N"/>
</dbReference>
<evidence type="ECO:0000256" key="2">
    <source>
        <dbReference type="ARBA" id="ARBA00022692"/>
    </source>
</evidence>
<evidence type="ECO:0000256" key="1">
    <source>
        <dbReference type="ARBA" id="ARBA00004127"/>
    </source>
</evidence>
<feature type="transmembrane region" description="Helical" evidence="5">
    <location>
        <begin position="129"/>
        <end position="149"/>
    </location>
</feature>
<keyword evidence="4 5" id="KW-0472">Membrane</keyword>
<dbReference type="PANTHER" id="PTHR21324">
    <property type="entry name" value="FASTING-INDUCIBLE INTEGRAL MEMBRANE PROTEIN TM6P1-RELATED"/>
    <property type="match status" value="1"/>
</dbReference>
<evidence type="ECO:0000256" key="4">
    <source>
        <dbReference type="ARBA" id="ARBA00023136"/>
    </source>
</evidence>
<name>A0A1F5LFJ3_PENAI</name>
<dbReference type="GeneID" id="34577751"/>
<dbReference type="Pfam" id="PF10277">
    <property type="entry name" value="Frag1"/>
    <property type="match status" value="1"/>
</dbReference>
<dbReference type="RefSeq" id="XP_022487359.1">
    <property type="nucleotide sequence ID" value="XM_022633017.1"/>
</dbReference>
<feature type="transmembrane region" description="Helical" evidence="5">
    <location>
        <begin position="161"/>
        <end position="182"/>
    </location>
</feature>
<dbReference type="GO" id="GO:0012505">
    <property type="term" value="C:endomembrane system"/>
    <property type="evidence" value="ECO:0007669"/>
    <property type="project" value="UniProtKB-SubCell"/>
</dbReference>
<evidence type="ECO:0000313" key="8">
    <source>
        <dbReference type="Proteomes" id="UP000177622"/>
    </source>
</evidence>
<dbReference type="EMBL" id="LXJU01000012">
    <property type="protein sequence ID" value="OGE51915.1"/>
    <property type="molecule type" value="Genomic_DNA"/>
</dbReference>
<dbReference type="AlphaFoldDB" id="A0A1F5LFJ3"/>